<accession>B5Y472</accession>
<evidence type="ECO:0000256" key="2">
    <source>
        <dbReference type="PROSITE-ProRule" id="PRU00285"/>
    </source>
</evidence>
<reference evidence="6 7" key="1">
    <citation type="journal article" date="2008" name="Nature">
        <title>The Phaeodactylum genome reveals the evolutionary history of diatom genomes.</title>
        <authorList>
            <person name="Bowler C."/>
            <person name="Allen A.E."/>
            <person name="Badger J.H."/>
            <person name="Grimwood J."/>
            <person name="Jabbari K."/>
            <person name="Kuo A."/>
            <person name="Maheswari U."/>
            <person name="Martens C."/>
            <person name="Maumus F."/>
            <person name="Otillar R.P."/>
            <person name="Rayko E."/>
            <person name="Salamov A."/>
            <person name="Vandepoele K."/>
            <person name="Beszteri B."/>
            <person name="Gruber A."/>
            <person name="Heijde M."/>
            <person name="Katinka M."/>
            <person name="Mock T."/>
            <person name="Valentin K."/>
            <person name="Verret F."/>
            <person name="Berges J.A."/>
            <person name="Brownlee C."/>
            <person name="Cadoret J.P."/>
            <person name="Chiovitti A."/>
            <person name="Choi C.J."/>
            <person name="Coesel S."/>
            <person name="De Martino A."/>
            <person name="Detter J.C."/>
            <person name="Durkin C."/>
            <person name="Falciatore A."/>
            <person name="Fournet J."/>
            <person name="Haruta M."/>
            <person name="Huysman M.J."/>
            <person name="Jenkins B.D."/>
            <person name="Jiroutova K."/>
            <person name="Jorgensen R.E."/>
            <person name="Joubert Y."/>
            <person name="Kaplan A."/>
            <person name="Kroger N."/>
            <person name="Kroth P.G."/>
            <person name="La Roche J."/>
            <person name="Lindquist E."/>
            <person name="Lommer M."/>
            <person name="Martin-Jezequel V."/>
            <person name="Lopez P.J."/>
            <person name="Lucas S."/>
            <person name="Mangogna M."/>
            <person name="McGinnis K."/>
            <person name="Medlin L.K."/>
            <person name="Montsant A."/>
            <person name="Oudot-Le Secq M.P."/>
            <person name="Napoli C."/>
            <person name="Obornik M."/>
            <person name="Parker M.S."/>
            <person name="Petit J.L."/>
            <person name="Porcel B.M."/>
            <person name="Poulsen N."/>
            <person name="Robison M."/>
            <person name="Rychlewski L."/>
            <person name="Rynearson T.A."/>
            <person name="Schmutz J."/>
            <person name="Shapiro H."/>
            <person name="Siaut M."/>
            <person name="Stanley M."/>
            <person name="Sussman M.R."/>
            <person name="Taylor A.R."/>
            <person name="Vardi A."/>
            <person name="von Dassow P."/>
            <person name="Vyverman W."/>
            <person name="Willis A."/>
            <person name="Wyrwicz L.S."/>
            <person name="Rokhsar D.S."/>
            <person name="Weissenbach J."/>
            <person name="Armbrust E.V."/>
            <person name="Green B.R."/>
            <person name="Van de Peer Y."/>
            <person name="Grigoriev I.V."/>
        </authorList>
    </citation>
    <scope>NUCLEOTIDE SEQUENCE [LARGE SCALE GENOMIC DNA]</scope>
    <source>
        <strain evidence="6 7">CCAP 1055/1</strain>
    </source>
</reference>
<dbReference type="Pfam" id="PF00011">
    <property type="entry name" value="HSP20"/>
    <property type="match status" value="1"/>
</dbReference>
<dbReference type="InParanoid" id="B5Y472"/>
<dbReference type="KEGG" id="pti:PHATR_36981"/>
<feature type="domain" description="SHSP" evidence="5">
    <location>
        <begin position="44"/>
        <end position="149"/>
    </location>
</feature>
<evidence type="ECO:0000256" key="4">
    <source>
        <dbReference type="SAM" id="MobiDB-lite"/>
    </source>
</evidence>
<dbReference type="OrthoDB" id="1431247at2759"/>
<dbReference type="Proteomes" id="UP000000759">
    <property type="component" value="Chromosome 11"/>
</dbReference>
<evidence type="ECO:0000256" key="3">
    <source>
        <dbReference type="RuleBase" id="RU003616"/>
    </source>
</evidence>
<dbReference type="SUPFAM" id="SSF49764">
    <property type="entry name" value="HSP20-like chaperones"/>
    <property type="match status" value="1"/>
</dbReference>
<name>B5Y472_PHATC</name>
<feature type="compositionally biased region" description="Basic and acidic residues" evidence="4">
    <location>
        <begin position="166"/>
        <end position="181"/>
    </location>
</feature>
<dbReference type="AlphaFoldDB" id="B5Y472"/>
<dbReference type="EMBL" id="CP001141">
    <property type="protein sequence ID" value="ACI65257.1"/>
    <property type="molecule type" value="Genomic_DNA"/>
</dbReference>
<comment type="similarity">
    <text evidence="2 3">Belongs to the small heat shock protein (HSP20) family.</text>
</comment>
<dbReference type="PANTHER" id="PTHR46733">
    <property type="entry name" value="26.5 KDA HEAT SHOCK PROTEIN, MITOCHONDRIAL"/>
    <property type="match status" value="1"/>
</dbReference>
<dbReference type="RefSeq" id="XP_002185787.1">
    <property type="nucleotide sequence ID" value="XM_002185751.1"/>
</dbReference>
<dbReference type="Gene3D" id="2.60.40.790">
    <property type="match status" value="1"/>
</dbReference>
<dbReference type="PaxDb" id="2850-Phatr36981"/>
<dbReference type="CDD" id="cd06464">
    <property type="entry name" value="ACD_sHsps-like"/>
    <property type="match status" value="1"/>
</dbReference>
<feature type="compositionally biased region" description="Polar residues" evidence="4">
    <location>
        <begin position="154"/>
        <end position="165"/>
    </location>
</feature>
<dbReference type="PANTHER" id="PTHR46733:SF4">
    <property type="entry name" value="HEAT SHOCK PROTEIN 21, CHLOROPLASTIC"/>
    <property type="match status" value="1"/>
</dbReference>
<evidence type="ECO:0000259" key="5">
    <source>
        <dbReference type="PROSITE" id="PS01031"/>
    </source>
</evidence>
<dbReference type="InterPro" id="IPR044587">
    <property type="entry name" value="HSP21-like"/>
</dbReference>
<reference evidence="7" key="2">
    <citation type="submission" date="2008-08" db="EMBL/GenBank/DDBJ databases">
        <authorList>
            <consortium name="Diatom Consortium"/>
            <person name="Grigoriev I."/>
            <person name="Grimwood J."/>
            <person name="Kuo A."/>
            <person name="Otillar R.P."/>
            <person name="Salamov A."/>
            <person name="Detter J.C."/>
            <person name="Lindquist E."/>
            <person name="Shapiro H."/>
            <person name="Lucas S."/>
            <person name="Glavina del Rio T."/>
            <person name="Pitluck S."/>
            <person name="Rokhsar D."/>
            <person name="Bowler C."/>
        </authorList>
    </citation>
    <scope>GENOME REANNOTATION</scope>
    <source>
        <strain evidence="7">CCAP 1055/1</strain>
    </source>
</reference>
<evidence type="ECO:0000313" key="6">
    <source>
        <dbReference type="EMBL" id="ACI65257.1"/>
    </source>
</evidence>
<dbReference type="InterPro" id="IPR008978">
    <property type="entry name" value="HSP20-like_chaperone"/>
</dbReference>
<dbReference type="STRING" id="556484.B5Y472"/>
<organism evidence="6 7">
    <name type="scientific">Phaeodactylum tricornutum (strain CCAP 1055/1)</name>
    <dbReference type="NCBI Taxonomy" id="556484"/>
    <lineage>
        <taxon>Eukaryota</taxon>
        <taxon>Sar</taxon>
        <taxon>Stramenopiles</taxon>
        <taxon>Ochrophyta</taxon>
        <taxon>Bacillariophyta</taxon>
        <taxon>Bacillariophyceae</taxon>
        <taxon>Bacillariophycidae</taxon>
        <taxon>Naviculales</taxon>
        <taxon>Phaeodactylaceae</taxon>
        <taxon>Phaeodactylum</taxon>
    </lineage>
</organism>
<sequence length="181" mass="19975">MASAANSWSFERMPYGILSPMVQHAYSPAERLLRQSYAPTNRELADFSSYPRCEVTDNDEKFELAIAVPGIDSKNIDVSVNDNILSIQGHQESKSGTYSFTSTFSQSYTLDPTVESDKVNANLNNGILVISGPKDLEKLGRRVRKIPILTDSSSLVQSGEQTSDVAQDHKEIKIATNDDTK</sequence>
<dbReference type="GeneID" id="7204748"/>
<dbReference type="HOGENOM" id="CLU_1404985_0_0_1"/>
<keyword evidence="1 6" id="KW-0346">Stress response</keyword>
<evidence type="ECO:0000313" key="7">
    <source>
        <dbReference type="Proteomes" id="UP000000759"/>
    </source>
</evidence>
<dbReference type="InterPro" id="IPR002068">
    <property type="entry name" value="A-crystallin/Hsp20_dom"/>
</dbReference>
<evidence type="ECO:0000256" key="1">
    <source>
        <dbReference type="ARBA" id="ARBA00023016"/>
    </source>
</evidence>
<gene>
    <name evidence="6" type="primary">HSP20C</name>
    <name evidence="6" type="ORF">PHATR_36981</name>
</gene>
<feature type="region of interest" description="Disordered" evidence="4">
    <location>
        <begin position="154"/>
        <end position="181"/>
    </location>
</feature>
<protein>
    <submittedName>
        <fullName evidence="6">Heat shock protein Hsp20</fullName>
    </submittedName>
</protein>
<proteinExistence type="inferred from homology"/>
<keyword evidence="7" id="KW-1185">Reference proteome</keyword>
<dbReference type="PROSITE" id="PS01031">
    <property type="entry name" value="SHSP"/>
    <property type="match status" value="1"/>
</dbReference>
<dbReference type="GO" id="GO:0009408">
    <property type="term" value="P:response to heat"/>
    <property type="evidence" value="ECO:0007669"/>
    <property type="project" value="InterPro"/>
</dbReference>